<dbReference type="AlphaFoldDB" id="A0A2M4B331"/>
<accession>A0A2M4B331</accession>
<reference evidence="1" key="1">
    <citation type="submission" date="2018-01" db="EMBL/GenBank/DDBJ databases">
        <title>An insight into the sialome of Amazonian anophelines.</title>
        <authorList>
            <person name="Ribeiro J.M."/>
            <person name="Scarpassa V."/>
            <person name="Calvo E."/>
        </authorList>
    </citation>
    <scope>NUCLEOTIDE SEQUENCE</scope>
    <source>
        <tissue evidence="1">Salivary glands</tissue>
    </source>
</reference>
<organism evidence="1">
    <name type="scientific">Anopheles triannulatus</name>
    <dbReference type="NCBI Taxonomy" id="58253"/>
    <lineage>
        <taxon>Eukaryota</taxon>
        <taxon>Metazoa</taxon>
        <taxon>Ecdysozoa</taxon>
        <taxon>Arthropoda</taxon>
        <taxon>Hexapoda</taxon>
        <taxon>Insecta</taxon>
        <taxon>Pterygota</taxon>
        <taxon>Neoptera</taxon>
        <taxon>Endopterygota</taxon>
        <taxon>Diptera</taxon>
        <taxon>Nematocera</taxon>
        <taxon>Culicoidea</taxon>
        <taxon>Culicidae</taxon>
        <taxon>Anophelinae</taxon>
        <taxon>Anopheles</taxon>
    </lineage>
</organism>
<proteinExistence type="predicted"/>
<evidence type="ECO:0000313" key="1">
    <source>
        <dbReference type="EMBL" id="MBW47400.1"/>
    </source>
</evidence>
<sequence length="80" mass="8213">MAARGGCSPAKGFVAFVSQLFVQHIHPSAVAAAHILLRPLGGALIARCRSSPKTASSPQGGGPNRNRAISAIRTRLIVVA</sequence>
<protein>
    <submittedName>
        <fullName evidence="1">Putative secreted protein</fullName>
    </submittedName>
</protein>
<name>A0A2M4B331_9DIPT</name>
<dbReference type="EMBL" id="GGFK01014079">
    <property type="protein sequence ID" value="MBW47400.1"/>
    <property type="molecule type" value="Transcribed_RNA"/>
</dbReference>